<evidence type="ECO:0000313" key="6">
    <source>
        <dbReference type="EMBL" id="QPK26429.1"/>
    </source>
</evidence>
<evidence type="ECO:0000256" key="2">
    <source>
        <dbReference type="ARBA" id="ARBA00022679"/>
    </source>
</evidence>
<accession>A0A7T0HZA7</accession>
<dbReference type="Pfam" id="PF00145">
    <property type="entry name" value="DNA_methylase"/>
    <property type="match status" value="1"/>
</dbReference>
<dbReference type="InterPro" id="IPR029063">
    <property type="entry name" value="SAM-dependent_MTases_sf"/>
</dbReference>
<dbReference type="Proteomes" id="UP000269351">
    <property type="component" value="Chromosome"/>
</dbReference>
<protein>
    <submittedName>
        <fullName evidence="6">DNA cytosine methyltransferase</fullName>
    </submittedName>
</protein>
<evidence type="ECO:0000313" key="8">
    <source>
        <dbReference type="Proteomes" id="UP000762586"/>
    </source>
</evidence>
<keyword evidence="1 6" id="KW-0489">Methyltransferase</keyword>
<dbReference type="Gene3D" id="3.90.120.10">
    <property type="entry name" value="DNA Methylase, subunit A, domain 2"/>
    <property type="match status" value="1"/>
</dbReference>
<reference evidence="6 7" key="2">
    <citation type="submission" date="2020-11" db="EMBL/GenBank/DDBJ databases">
        <title>Complete genome sequence of Pectobacterium brasiliense strain F126.</title>
        <authorList>
            <person name="Miroshnikov K."/>
            <person name="Vo T.N.H."/>
            <person name="Khodykina M.V."/>
            <person name="Kabanova A.P."/>
            <person name="Shneider M."/>
            <person name="Korzhenkov A."/>
            <person name="Toschakov S.V."/>
            <person name="Miroshnikov K.A."/>
            <person name="Ignatov A.N."/>
            <person name="Mikhailova Y.V."/>
            <person name="Shelenkov A."/>
            <person name="Yanushevich Y.G."/>
            <person name="Evseev P.V."/>
        </authorList>
    </citation>
    <scope>NUCLEOTIDE SEQUENCE [LARGE SCALE GENOMIC DNA]</scope>
    <source>
        <strain evidence="6 7">F126</strain>
    </source>
</reference>
<keyword evidence="8" id="KW-1185">Reference proteome</keyword>
<dbReference type="GO" id="GO:0009307">
    <property type="term" value="P:DNA restriction-modification system"/>
    <property type="evidence" value="ECO:0007669"/>
    <property type="project" value="UniProtKB-KW"/>
</dbReference>
<dbReference type="EMBL" id="CP065031">
    <property type="protein sequence ID" value="QPK26429.1"/>
    <property type="molecule type" value="Genomic_DNA"/>
</dbReference>
<dbReference type="GO" id="GO:0032259">
    <property type="term" value="P:methylation"/>
    <property type="evidence" value="ECO:0007669"/>
    <property type="project" value="UniProtKB-KW"/>
</dbReference>
<evidence type="ECO:0000256" key="4">
    <source>
        <dbReference type="ARBA" id="ARBA00047422"/>
    </source>
</evidence>
<evidence type="ECO:0000256" key="3">
    <source>
        <dbReference type="ARBA" id="ARBA00022747"/>
    </source>
</evidence>
<dbReference type="InterPro" id="IPR001525">
    <property type="entry name" value="C5_MeTfrase"/>
</dbReference>
<evidence type="ECO:0000256" key="1">
    <source>
        <dbReference type="ARBA" id="ARBA00022603"/>
    </source>
</evidence>
<name>A0A7T0HZA7_9GAMM</name>
<dbReference type="Proteomes" id="UP000762586">
    <property type="component" value="Unassembled WGS sequence"/>
</dbReference>
<evidence type="ECO:0000313" key="7">
    <source>
        <dbReference type="Proteomes" id="UP000269351"/>
    </source>
</evidence>
<dbReference type="RefSeq" id="WP_119870910.1">
    <property type="nucleotide sequence ID" value="NZ_BSWF01000002.1"/>
</dbReference>
<keyword evidence="3" id="KW-0680">Restriction system</keyword>
<proteinExistence type="predicted"/>
<gene>
    <name evidence="6" type="ORF">F126LOC_013200</name>
    <name evidence="5" type="ORF">H4F48_04305</name>
</gene>
<sequence length="57" mass="6684">MYYHRGGRILRKGIFSHLEENRTLSVRDVARLQTFPNNFIDRACQIIGNALPSKFVY</sequence>
<dbReference type="AlphaFoldDB" id="A0A7T0HZA7"/>
<dbReference type="GO" id="GO:0003886">
    <property type="term" value="F:DNA (cytosine-5-)-methyltransferase activity"/>
    <property type="evidence" value="ECO:0007669"/>
    <property type="project" value="UniProtKB-EC"/>
</dbReference>
<reference evidence="5 8" key="1">
    <citation type="submission" date="2020-07" db="EMBL/GenBank/DDBJ databases">
        <title>A pangenomic view of the genus Pectobacterium provides insights into genome organization, phylogeny, and virulence.</title>
        <authorList>
            <person name="Jonkheer E."/>
            <person name="Brankovics B."/>
            <person name="Houwers I."/>
            <person name="Van Der Wolf J."/>
            <person name="Bonants P."/>
            <person name="Vreeburg R."/>
            <person name="Bollema R."/>
            <person name="De Haan J."/>
            <person name="Berke L."/>
            <person name="De Ridder D."/>
            <person name="Smit S."/>
            <person name="Van Der Lee T.A.J."/>
        </authorList>
    </citation>
    <scope>NUCLEOTIDE SEQUENCE [LARGE SCALE GENOMIC DNA]</scope>
    <source>
        <strain evidence="5 8">NAK:384</strain>
    </source>
</reference>
<dbReference type="EMBL" id="JACGET010000004">
    <property type="protein sequence ID" value="MBN3105299.1"/>
    <property type="molecule type" value="Genomic_DNA"/>
</dbReference>
<organism evidence="6 7">
    <name type="scientific">Pectobacterium brasiliense</name>
    <dbReference type="NCBI Taxonomy" id="180957"/>
    <lineage>
        <taxon>Bacteria</taxon>
        <taxon>Pseudomonadati</taxon>
        <taxon>Pseudomonadota</taxon>
        <taxon>Gammaproteobacteria</taxon>
        <taxon>Enterobacterales</taxon>
        <taxon>Pectobacteriaceae</taxon>
        <taxon>Pectobacterium</taxon>
    </lineage>
</organism>
<keyword evidence="2 6" id="KW-0808">Transferase</keyword>
<dbReference type="SUPFAM" id="SSF53335">
    <property type="entry name" value="S-adenosyl-L-methionine-dependent methyltransferases"/>
    <property type="match status" value="1"/>
</dbReference>
<comment type="catalytic activity">
    <reaction evidence="4">
        <text>a 2'-deoxycytidine in DNA + S-adenosyl-L-methionine = a 5-methyl-2'-deoxycytidine in DNA + S-adenosyl-L-homocysteine + H(+)</text>
        <dbReference type="Rhea" id="RHEA:13681"/>
        <dbReference type="Rhea" id="RHEA-COMP:11369"/>
        <dbReference type="Rhea" id="RHEA-COMP:11370"/>
        <dbReference type="ChEBI" id="CHEBI:15378"/>
        <dbReference type="ChEBI" id="CHEBI:57856"/>
        <dbReference type="ChEBI" id="CHEBI:59789"/>
        <dbReference type="ChEBI" id="CHEBI:85452"/>
        <dbReference type="ChEBI" id="CHEBI:85454"/>
        <dbReference type="EC" id="2.1.1.37"/>
    </reaction>
</comment>
<evidence type="ECO:0000313" key="5">
    <source>
        <dbReference type="EMBL" id="MBN3105299.1"/>
    </source>
</evidence>